<evidence type="ECO:0000313" key="3">
    <source>
        <dbReference type="Proteomes" id="UP000054144"/>
    </source>
</evidence>
<reference evidence="2 3" key="1">
    <citation type="journal article" date="2015" name="Fungal Genet. Biol.">
        <title>Evolution of novel wood decay mechanisms in Agaricales revealed by the genome sequences of Fistulina hepatica and Cylindrobasidium torrendii.</title>
        <authorList>
            <person name="Floudas D."/>
            <person name="Held B.W."/>
            <person name="Riley R."/>
            <person name="Nagy L.G."/>
            <person name="Koehler G."/>
            <person name="Ransdell A.S."/>
            <person name="Younus H."/>
            <person name="Chow J."/>
            <person name="Chiniquy J."/>
            <person name="Lipzen A."/>
            <person name="Tritt A."/>
            <person name="Sun H."/>
            <person name="Haridas S."/>
            <person name="LaButti K."/>
            <person name="Ohm R.A."/>
            <person name="Kues U."/>
            <person name="Blanchette R.A."/>
            <person name="Grigoriev I.V."/>
            <person name="Minto R.E."/>
            <person name="Hibbett D.S."/>
        </authorList>
    </citation>
    <scope>NUCLEOTIDE SEQUENCE [LARGE SCALE GENOMIC DNA]</scope>
    <source>
        <strain evidence="2 3">ATCC 64428</strain>
    </source>
</reference>
<keyword evidence="3" id="KW-1185">Reference proteome</keyword>
<dbReference type="Proteomes" id="UP000054144">
    <property type="component" value="Unassembled WGS sequence"/>
</dbReference>
<evidence type="ECO:0000313" key="2">
    <source>
        <dbReference type="EMBL" id="KIY44395.1"/>
    </source>
</evidence>
<protein>
    <recommendedName>
        <fullName evidence="4">Rad9-domain-containing protein</fullName>
    </recommendedName>
</protein>
<dbReference type="InterPro" id="IPR046938">
    <property type="entry name" value="DNA_clamp_sf"/>
</dbReference>
<evidence type="ECO:0008006" key="4">
    <source>
        <dbReference type="Google" id="ProtNLM"/>
    </source>
</evidence>
<accession>A0A0D7A0Z5</accession>
<dbReference type="GO" id="GO:0031573">
    <property type="term" value="P:mitotic intra-S DNA damage checkpoint signaling"/>
    <property type="evidence" value="ECO:0007669"/>
    <property type="project" value="TreeGrafter"/>
</dbReference>
<dbReference type="SUPFAM" id="SSF55979">
    <property type="entry name" value="DNA clamp"/>
    <property type="match status" value="1"/>
</dbReference>
<dbReference type="Pfam" id="PF04139">
    <property type="entry name" value="Rad9"/>
    <property type="match status" value="1"/>
</dbReference>
<gene>
    <name evidence="2" type="ORF">FISHEDRAFT_8189</name>
</gene>
<dbReference type="InterPro" id="IPR007268">
    <property type="entry name" value="Rad9/Ddc1"/>
</dbReference>
<dbReference type="PANTHER" id="PTHR15237:SF0">
    <property type="entry name" value="CELL CYCLE CHECKPOINT CONTROL PROTEIN"/>
    <property type="match status" value="1"/>
</dbReference>
<feature type="non-terminal residue" evidence="2">
    <location>
        <position position="1"/>
    </location>
</feature>
<evidence type="ECO:0000256" key="1">
    <source>
        <dbReference type="SAM" id="MobiDB-lite"/>
    </source>
</evidence>
<dbReference type="GO" id="GO:0000076">
    <property type="term" value="P:DNA replication checkpoint signaling"/>
    <property type="evidence" value="ECO:0007669"/>
    <property type="project" value="TreeGrafter"/>
</dbReference>
<dbReference type="GO" id="GO:0071479">
    <property type="term" value="P:cellular response to ionizing radiation"/>
    <property type="evidence" value="ECO:0007669"/>
    <property type="project" value="TreeGrafter"/>
</dbReference>
<dbReference type="Gene3D" id="3.70.10.10">
    <property type="match status" value="1"/>
</dbReference>
<proteinExistence type="predicted"/>
<feature type="compositionally biased region" description="Low complexity" evidence="1">
    <location>
        <begin position="286"/>
        <end position="303"/>
    </location>
</feature>
<dbReference type="PANTHER" id="PTHR15237">
    <property type="entry name" value="DNA REPAIR PROTEIN RAD9"/>
    <property type="match status" value="1"/>
</dbReference>
<organism evidence="2 3">
    <name type="scientific">Fistulina hepatica ATCC 64428</name>
    <dbReference type="NCBI Taxonomy" id="1128425"/>
    <lineage>
        <taxon>Eukaryota</taxon>
        <taxon>Fungi</taxon>
        <taxon>Dikarya</taxon>
        <taxon>Basidiomycota</taxon>
        <taxon>Agaricomycotina</taxon>
        <taxon>Agaricomycetes</taxon>
        <taxon>Agaricomycetidae</taxon>
        <taxon>Agaricales</taxon>
        <taxon>Fistulinaceae</taxon>
        <taxon>Fistulina</taxon>
    </lineage>
</organism>
<dbReference type="GO" id="GO:0030896">
    <property type="term" value="C:checkpoint clamp complex"/>
    <property type="evidence" value="ECO:0007669"/>
    <property type="project" value="InterPro"/>
</dbReference>
<dbReference type="EMBL" id="KN882092">
    <property type="protein sequence ID" value="KIY44395.1"/>
    <property type="molecule type" value="Genomic_DNA"/>
</dbReference>
<feature type="non-terminal residue" evidence="2">
    <location>
        <position position="303"/>
    </location>
</feature>
<dbReference type="AlphaFoldDB" id="A0A0D7A0Z5"/>
<sequence>LTRALACMSRYGDDITIHVDTDSFCVSATNSSETAYCKFRYERLFFSRYYANINYGESFEAGKLSAKTLLSILKNRSFENAVDRCEISIAEGNPDEREDQDSLASNMIIRLFCKHGKIAITSIEPGVIKTHRIVLSVPLCIGAPCVPESAAESRLTMGPKSIRSMLRHFPPGGPKQDPQLVWVFTYTDVTVHWAKSPLDLKHKEISTQMKLEVTEFETYELASSPITIAFHMREFCATIAYAESMDLTLDLCFTNGADPLFINVRAERGDALFIIGSATAPEDLVKSSQQSQSKSQEASSKTR</sequence>
<dbReference type="GO" id="GO:0006281">
    <property type="term" value="P:DNA repair"/>
    <property type="evidence" value="ECO:0007669"/>
    <property type="project" value="TreeGrafter"/>
</dbReference>
<dbReference type="OrthoDB" id="60092at2759"/>
<name>A0A0D7A0Z5_9AGAR</name>
<feature type="region of interest" description="Disordered" evidence="1">
    <location>
        <begin position="283"/>
        <end position="303"/>
    </location>
</feature>